<dbReference type="EMBL" id="KZ819338">
    <property type="protein sequence ID" value="PWN18032.1"/>
    <property type="molecule type" value="Genomic_DNA"/>
</dbReference>
<feature type="compositionally biased region" description="Polar residues" evidence="1">
    <location>
        <begin position="313"/>
        <end position="334"/>
    </location>
</feature>
<feature type="region of interest" description="Disordered" evidence="1">
    <location>
        <begin position="365"/>
        <end position="392"/>
    </location>
</feature>
<dbReference type="Proteomes" id="UP000245942">
    <property type="component" value="Unassembled WGS sequence"/>
</dbReference>
<evidence type="ECO:0000256" key="1">
    <source>
        <dbReference type="SAM" id="MobiDB-lite"/>
    </source>
</evidence>
<feature type="region of interest" description="Disordered" evidence="1">
    <location>
        <begin position="185"/>
        <end position="218"/>
    </location>
</feature>
<dbReference type="RefSeq" id="XP_025345192.1">
    <property type="nucleotide sequence ID" value="XM_025494662.1"/>
</dbReference>
<evidence type="ECO:0000313" key="2">
    <source>
        <dbReference type="EMBL" id="PWN18032.1"/>
    </source>
</evidence>
<feature type="compositionally biased region" description="Low complexity" evidence="1">
    <location>
        <begin position="337"/>
        <end position="349"/>
    </location>
</feature>
<accession>A0A316TXF2</accession>
<evidence type="ECO:0000313" key="3">
    <source>
        <dbReference type="Proteomes" id="UP000245942"/>
    </source>
</evidence>
<keyword evidence="3" id="KW-1185">Reference proteome</keyword>
<protein>
    <submittedName>
        <fullName evidence="2">Uncharacterized protein</fullName>
    </submittedName>
</protein>
<dbReference type="GeneID" id="37016396"/>
<proteinExistence type="predicted"/>
<name>A0A316TXF2_9BASI</name>
<gene>
    <name evidence="2" type="ORF">BCV69DRAFT_304985</name>
</gene>
<reference evidence="2 3" key="1">
    <citation type="journal article" date="2018" name="Mol. Biol. Evol.">
        <title>Broad Genomic Sampling Reveals a Smut Pathogenic Ancestry of the Fungal Clade Ustilaginomycotina.</title>
        <authorList>
            <person name="Kijpornyongpan T."/>
            <person name="Mondo S.J."/>
            <person name="Barry K."/>
            <person name="Sandor L."/>
            <person name="Lee J."/>
            <person name="Lipzen A."/>
            <person name="Pangilinan J."/>
            <person name="LaButti K."/>
            <person name="Hainaut M."/>
            <person name="Henrissat B."/>
            <person name="Grigoriev I.V."/>
            <person name="Spatafora J.W."/>
            <person name="Aime M.C."/>
        </authorList>
    </citation>
    <scope>NUCLEOTIDE SEQUENCE [LARGE SCALE GENOMIC DNA]</scope>
    <source>
        <strain evidence="2 3">MCA 4718</strain>
    </source>
</reference>
<organism evidence="2 3">
    <name type="scientific">Pseudomicrostroma glucosiphilum</name>
    <dbReference type="NCBI Taxonomy" id="1684307"/>
    <lineage>
        <taxon>Eukaryota</taxon>
        <taxon>Fungi</taxon>
        <taxon>Dikarya</taxon>
        <taxon>Basidiomycota</taxon>
        <taxon>Ustilaginomycotina</taxon>
        <taxon>Exobasidiomycetes</taxon>
        <taxon>Microstromatales</taxon>
        <taxon>Microstromatales incertae sedis</taxon>
        <taxon>Pseudomicrostroma</taxon>
    </lineage>
</organism>
<feature type="region of interest" description="Disordered" evidence="1">
    <location>
        <begin position="1"/>
        <end position="31"/>
    </location>
</feature>
<dbReference type="AlphaFoldDB" id="A0A316TXF2"/>
<sequence length="520" mass="56970">MVYLYPPNYTAPPKRTPGQDPKGKKKTAAQMSAAVQMIEEDDIPVRSSNNSRRAAEEALAAKGRPDIVMLAFTTKTRVKGISSKGKPHVSKTSTPRRFVYFKPLIPFDEFATLMAKAALPDTSTPAEDYAASEAQFYIPKAPYFDQGIAIKTKEDLGAFKEALSEHSWKGASCRFIINKEEPAATEAADLMPPPRTPSPNKATAQPAKPTPSVLSQQRKPLVDSDVLEPFKQQILAKWPVCNDYTCAGARAREHCYIDALNRHRILDLPTTRRWAKAMQAEGHLWGVDNPPDHLLDGRSPPRGITRGRHSSEHSSSPEAVQLPATPTTSGSSYVGPSDSASQRSSFAGSSLPSNLHRAFADVTNVSNASSSKRRIVSHGTPPPEPAEPRVRKEGPAMTCLHLCSEGHSYVDDDLLALLAKHRLYEMSILAEIPARDLRRLGFGPVDLIKLQQMVDTWAAIKEPEKHVQPVGKIAEDIRKMKKLAGLPQRTPSPRHHMSSSPEVIWSTAPSAVLGGVFEVE</sequence>
<feature type="region of interest" description="Disordered" evidence="1">
    <location>
        <begin position="284"/>
        <end position="349"/>
    </location>
</feature>